<dbReference type="PANTHER" id="PTHR47506:SF1">
    <property type="entry name" value="HTH-TYPE TRANSCRIPTIONAL REGULATOR YJDC"/>
    <property type="match status" value="1"/>
</dbReference>
<reference evidence="6 7" key="1">
    <citation type="submission" date="2014-11" db="EMBL/GenBank/DDBJ databases">
        <title>Complete genome sequence and analysis of Lactobacillus hokkaidonensis LOOC260T.</title>
        <authorList>
            <person name="Tanizawa Y."/>
            <person name="Tohno M."/>
            <person name="Kaminuma E."/>
            <person name="Nakamura Y."/>
            <person name="Arita M."/>
        </authorList>
    </citation>
    <scope>NUCLEOTIDE SEQUENCE [LARGE SCALE GENOMIC DNA]</scope>
    <source>
        <strain evidence="6 7">LOOC260</strain>
    </source>
</reference>
<dbReference type="InterPro" id="IPR009057">
    <property type="entry name" value="Homeodomain-like_sf"/>
</dbReference>
<sequence>MIADEAQFNIINAARELIYKNGYVETNMNDVRKRANVSKEELEKYFTSKKEIVLAVIDQVTDFWNKHLIQDILGKSLAKPAINAMFDWIMDLNSKSDEQFSYSISNILYELYNVDKDFAGKIDAFTNSWSSALAVKIAKLHPWIGTAKSELQAKNAVKLLQSTMIMTKMTGQIAPVKSAITGIKLKINL</sequence>
<evidence type="ECO:0000256" key="2">
    <source>
        <dbReference type="ARBA" id="ARBA00023125"/>
    </source>
</evidence>
<dbReference type="RefSeq" id="WP_052467315.1">
    <property type="nucleotide sequence ID" value="NZ_AP014680.1"/>
</dbReference>
<organism evidence="6 7">
    <name type="scientific">Paucilactobacillus hokkaidonensis JCM 18461</name>
    <dbReference type="NCBI Taxonomy" id="1291742"/>
    <lineage>
        <taxon>Bacteria</taxon>
        <taxon>Bacillati</taxon>
        <taxon>Bacillota</taxon>
        <taxon>Bacilli</taxon>
        <taxon>Lactobacillales</taxon>
        <taxon>Lactobacillaceae</taxon>
        <taxon>Paucilactobacillus</taxon>
    </lineage>
</organism>
<name>A0A0A1GU51_9LACO</name>
<dbReference type="Proteomes" id="UP000031620">
    <property type="component" value="Chromosome"/>
</dbReference>
<evidence type="ECO:0000256" key="4">
    <source>
        <dbReference type="PROSITE-ProRule" id="PRU00335"/>
    </source>
</evidence>
<feature type="DNA-binding region" description="H-T-H motif" evidence="4">
    <location>
        <begin position="27"/>
        <end position="46"/>
    </location>
</feature>
<dbReference type="PROSITE" id="PS50977">
    <property type="entry name" value="HTH_TETR_2"/>
    <property type="match status" value="1"/>
</dbReference>
<dbReference type="EMBL" id="AP014680">
    <property type="protein sequence ID" value="BAP85792.1"/>
    <property type="molecule type" value="Genomic_DNA"/>
</dbReference>
<evidence type="ECO:0000256" key="3">
    <source>
        <dbReference type="ARBA" id="ARBA00023163"/>
    </source>
</evidence>
<evidence type="ECO:0000313" key="7">
    <source>
        <dbReference type="Proteomes" id="UP000031620"/>
    </source>
</evidence>
<gene>
    <name evidence="6" type="ORF">LOOC260_112540</name>
</gene>
<dbReference type="SUPFAM" id="SSF46689">
    <property type="entry name" value="Homeodomain-like"/>
    <property type="match status" value="1"/>
</dbReference>
<dbReference type="AlphaFoldDB" id="A0A0A1GU51"/>
<dbReference type="GO" id="GO:0003677">
    <property type="term" value="F:DNA binding"/>
    <property type="evidence" value="ECO:0007669"/>
    <property type="project" value="UniProtKB-UniRule"/>
</dbReference>
<protein>
    <submittedName>
        <fullName evidence="6">Transcriptional regulator</fullName>
    </submittedName>
</protein>
<evidence type="ECO:0000313" key="6">
    <source>
        <dbReference type="EMBL" id="BAP85792.1"/>
    </source>
</evidence>
<keyword evidence="3" id="KW-0804">Transcription</keyword>
<accession>A0A0A1GU51</accession>
<dbReference type="KEGG" id="lho:LOOC260_112540"/>
<dbReference type="Pfam" id="PF00440">
    <property type="entry name" value="TetR_N"/>
    <property type="match status" value="1"/>
</dbReference>
<feature type="domain" description="HTH tetR-type" evidence="5">
    <location>
        <begin position="4"/>
        <end position="64"/>
    </location>
</feature>
<keyword evidence="1" id="KW-0805">Transcription regulation</keyword>
<dbReference type="STRING" id="1291742.LOOC260_112540"/>
<evidence type="ECO:0000256" key="1">
    <source>
        <dbReference type="ARBA" id="ARBA00023015"/>
    </source>
</evidence>
<dbReference type="PRINTS" id="PR00455">
    <property type="entry name" value="HTHTETR"/>
</dbReference>
<keyword evidence="2 4" id="KW-0238">DNA-binding</keyword>
<dbReference type="HOGENOM" id="CLU_069356_28_1_9"/>
<dbReference type="PANTHER" id="PTHR47506">
    <property type="entry name" value="TRANSCRIPTIONAL REGULATORY PROTEIN"/>
    <property type="match status" value="1"/>
</dbReference>
<dbReference type="InterPro" id="IPR001647">
    <property type="entry name" value="HTH_TetR"/>
</dbReference>
<dbReference type="Gene3D" id="1.10.357.10">
    <property type="entry name" value="Tetracycline Repressor, domain 2"/>
    <property type="match status" value="1"/>
</dbReference>
<evidence type="ECO:0000259" key="5">
    <source>
        <dbReference type="PROSITE" id="PS50977"/>
    </source>
</evidence>
<proteinExistence type="predicted"/>